<dbReference type="AlphaFoldDB" id="F8KWA3"/>
<keyword evidence="2" id="KW-1185">Reference proteome</keyword>
<dbReference type="STRING" id="765952.PUV_10910"/>
<reference evidence="1 2" key="2">
    <citation type="journal article" date="2011" name="Mol. Biol. Evol.">
        <title>Unity in variety--the pan-genome of the Chlamydiae.</title>
        <authorList>
            <person name="Collingro A."/>
            <person name="Tischler P."/>
            <person name="Weinmaier T."/>
            <person name="Penz T."/>
            <person name="Heinz E."/>
            <person name="Brunham R.C."/>
            <person name="Read T.D."/>
            <person name="Bavoil P.M."/>
            <person name="Sachse K."/>
            <person name="Kahane S."/>
            <person name="Friedman M.G."/>
            <person name="Rattei T."/>
            <person name="Myers G.S."/>
            <person name="Horn M."/>
        </authorList>
    </citation>
    <scope>NUCLEOTIDE SEQUENCE [LARGE SCALE GENOMIC DNA]</scope>
    <source>
        <strain evidence="2">UV7</strain>
    </source>
</reference>
<gene>
    <name evidence="1" type="ordered locus">PUV_10910</name>
</gene>
<dbReference type="HOGENOM" id="CLU_2331175_0_0_0"/>
<sequence>MGFSATGSLLKGSSLRPDILTGVLVDDKNVYIRSGLNSRLNILGYIPVISSLSGYGRLGLGTVHAVIHLPLTFRKKNRKHHLAEMKLGLKIWEEGQLK</sequence>
<dbReference type="Proteomes" id="UP000000495">
    <property type="component" value="Chromosome"/>
</dbReference>
<protein>
    <submittedName>
        <fullName evidence="1">Uncharacterized protein</fullName>
    </submittedName>
</protein>
<dbReference type="EMBL" id="FR872580">
    <property type="protein sequence ID" value="CCB86041.1"/>
    <property type="molecule type" value="Genomic_DNA"/>
</dbReference>
<accession>F8KWA3</accession>
<evidence type="ECO:0000313" key="1">
    <source>
        <dbReference type="EMBL" id="CCB86041.1"/>
    </source>
</evidence>
<dbReference type="RefSeq" id="WP_013924747.1">
    <property type="nucleotide sequence ID" value="NC_015702.1"/>
</dbReference>
<name>F8KWA3_PARAV</name>
<evidence type="ECO:0000313" key="2">
    <source>
        <dbReference type="Proteomes" id="UP000000495"/>
    </source>
</evidence>
<organism evidence="1 2">
    <name type="scientific">Parachlamydia acanthamoebae (strain UV7)</name>
    <dbReference type="NCBI Taxonomy" id="765952"/>
    <lineage>
        <taxon>Bacteria</taxon>
        <taxon>Pseudomonadati</taxon>
        <taxon>Chlamydiota</taxon>
        <taxon>Chlamydiia</taxon>
        <taxon>Parachlamydiales</taxon>
        <taxon>Parachlamydiaceae</taxon>
        <taxon>Parachlamydia</taxon>
    </lineage>
</organism>
<proteinExistence type="predicted"/>
<reference key="1">
    <citation type="journal article" date="2011" name="Mol. Biol. Evol.">
        <title>Unity in variety -- the pan-genome of the Chlamydiae.</title>
        <authorList>
            <person name="Collingro A."/>
            <person name="Tischler P."/>
            <person name="Weinmaier T."/>
            <person name="Penz T."/>
            <person name="Heinz E."/>
            <person name="Brunham R.C."/>
            <person name="Read T.D."/>
            <person name="Bavoil P.M."/>
            <person name="Sachse K."/>
            <person name="Kahane S."/>
            <person name="Friedman M.G."/>
            <person name="Rattei T."/>
            <person name="Myers G.S.A."/>
            <person name="Horn M."/>
        </authorList>
    </citation>
    <scope>NUCLEOTIDE SEQUENCE</scope>
    <source>
        <strain>UV7</strain>
    </source>
</reference>
<dbReference type="KEGG" id="puv:PUV_10910"/>